<keyword evidence="2" id="KW-1185">Reference proteome</keyword>
<dbReference type="Proteomes" id="UP000759537">
    <property type="component" value="Unassembled WGS sequence"/>
</dbReference>
<dbReference type="PANTHER" id="PTHR14614:SF147">
    <property type="entry name" value="S-ADENOSYLMETHIONINE-DEPENDENT METHYLTRANSFERASE OF THE SEVEN BETA-STRAND FAMILY"/>
    <property type="match status" value="1"/>
</dbReference>
<dbReference type="Pfam" id="PF10294">
    <property type="entry name" value="Methyltransf_16"/>
    <property type="match status" value="1"/>
</dbReference>
<dbReference type="AlphaFoldDB" id="A0A9P5TBY3"/>
<accession>A0A9P5TBY3</accession>
<reference evidence="1" key="2">
    <citation type="journal article" date="2020" name="Nat. Commun.">
        <title>Large-scale genome sequencing of mycorrhizal fungi provides insights into the early evolution of symbiotic traits.</title>
        <authorList>
            <person name="Miyauchi S."/>
            <person name="Kiss E."/>
            <person name="Kuo A."/>
            <person name="Drula E."/>
            <person name="Kohler A."/>
            <person name="Sanchez-Garcia M."/>
            <person name="Morin E."/>
            <person name="Andreopoulos B."/>
            <person name="Barry K.W."/>
            <person name="Bonito G."/>
            <person name="Buee M."/>
            <person name="Carver A."/>
            <person name="Chen C."/>
            <person name="Cichocki N."/>
            <person name="Clum A."/>
            <person name="Culley D."/>
            <person name="Crous P.W."/>
            <person name="Fauchery L."/>
            <person name="Girlanda M."/>
            <person name="Hayes R.D."/>
            <person name="Keri Z."/>
            <person name="LaButti K."/>
            <person name="Lipzen A."/>
            <person name="Lombard V."/>
            <person name="Magnuson J."/>
            <person name="Maillard F."/>
            <person name="Murat C."/>
            <person name="Nolan M."/>
            <person name="Ohm R.A."/>
            <person name="Pangilinan J."/>
            <person name="Pereira M.F."/>
            <person name="Perotto S."/>
            <person name="Peter M."/>
            <person name="Pfister S."/>
            <person name="Riley R."/>
            <person name="Sitrit Y."/>
            <person name="Stielow J.B."/>
            <person name="Szollosi G."/>
            <person name="Zifcakova L."/>
            <person name="Stursova M."/>
            <person name="Spatafora J.W."/>
            <person name="Tedersoo L."/>
            <person name="Vaario L.M."/>
            <person name="Yamada A."/>
            <person name="Yan M."/>
            <person name="Wang P."/>
            <person name="Xu J."/>
            <person name="Bruns T."/>
            <person name="Baldrian P."/>
            <person name="Vilgalys R."/>
            <person name="Dunand C."/>
            <person name="Henrissat B."/>
            <person name="Grigoriev I.V."/>
            <person name="Hibbett D."/>
            <person name="Nagy L.G."/>
            <person name="Martin F.M."/>
        </authorList>
    </citation>
    <scope>NUCLEOTIDE SEQUENCE</scope>
    <source>
        <strain evidence="1">Prilba</strain>
    </source>
</reference>
<gene>
    <name evidence="1" type="ORF">DFH94DRAFT_326758</name>
</gene>
<proteinExistence type="predicted"/>
<organism evidence="1 2">
    <name type="scientific">Russula ochroleuca</name>
    <dbReference type="NCBI Taxonomy" id="152965"/>
    <lineage>
        <taxon>Eukaryota</taxon>
        <taxon>Fungi</taxon>
        <taxon>Dikarya</taxon>
        <taxon>Basidiomycota</taxon>
        <taxon>Agaricomycotina</taxon>
        <taxon>Agaricomycetes</taxon>
        <taxon>Russulales</taxon>
        <taxon>Russulaceae</taxon>
        <taxon>Russula</taxon>
    </lineage>
</organism>
<dbReference type="Gene3D" id="3.40.50.150">
    <property type="entry name" value="Vaccinia Virus protein VP39"/>
    <property type="match status" value="1"/>
</dbReference>
<evidence type="ECO:0000313" key="2">
    <source>
        <dbReference type="Proteomes" id="UP000759537"/>
    </source>
</evidence>
<dbReference type="InterPro" id="IPR029063">
    <property type="entry name" value="SAM-dependent_MTases_sf"/>
</dbReference>
<name>A0A9P5TBY3_9AGAM</name>
<sequence length="459" mass="49931">MTPTPVIIPPTARLPPIKNLNNVPLELLHEAVQYLQIVYNPEIYTSRRIITTTNNNGSDPAPRTTPTRARLIHEAGPVNDEAVMEPQPESESIRVDAFEHAYVVRWLTTLIAQKTTLHDDDDDDNDNSSAPNLESLVQSAAALLAICAGAASAGTRTRTYVLCGGVRVQLTDVALRNDDFGSVGAQTWGSACVLAEMIAEAPARFGLRVGGDGHCNDDASCHGGGGPRRVGEEATIRVLELGAGTGLVSLTIGKILEASCDHCIERDNNSRLAEIVASDFYPPALENLRLNIQRNFPSNCDSDLAPGQDLSISAHLLNWEDAAAAAADPTRAPGAPFDVPFDEVFGADIVYELEHAAWINACLKRFLRLTGRFHLVIPLREGFARESATVERVFPRAEDVHRVVEAGPTLCITQKERITCEAWPDGKGEVEYVHYTIQWAVCGDRGDESVHEYSEPLDI</sequence>
<dbReference type="SUPFAM" id="SSF53335">
    <property type="entry name" value="S-adenosyl-L-methionine-dependent methyltransferases"/>
    <property type="match status" value="1"/>
</dbReference>
<evidence type="ECO:0000313" key="1">
    <source>
        <dbReference type="EMBL" id="KAF8483830.1"/>
    </source>
</evidence>
<dbReference type="PANTHER" id="PTHR14614">
    <property type="entry name" value="HEPATOCELLULAR CARCINOMA-ASSOCIATED ANTIGEN"/>
    <property type="match status" value="1"/>
</dbReference>
<comment type="caution">
    <text evidence="1">The sequence shown here is derived from an EMBL/GenBank/DDBJ whole genome shotgun (WGS) entry which is preliminary data.</text>
</comment>
<protein>
    <submittedName>
        <fullName evidence="1">Uncharacterized protein</fullName>
    </submittedName>
</protein>
<dbReference type="EMBL" id="WHVB01000004">
    <property type="protein sequence ID" value="KAF8483830.1"/>
    <property type="molecule type" value="Genomic_DNA"/>
</dbReference>
<dbReference type="GO" id="GO:0008757">
    <property type="term" value="F:S-adenosylmethionine-dependent methyltransferase activity"/>
    <property type="evidence" value="ECO:0007669"/>
    <property type="project" value="UniProtKB-ARBA"/>
</dbReference>
<dbReference type="InterPro" id="IPR019410">
    <property type="entry name" value="Methyltransf_16"/>
</dbReference>
<reference evidence="1" key="1">
    <citation type="submission" date="2019-10" db="EMBL/GenBank/DDBJ databases">
        <authorList>
            <consortium name="DOE Joint Genome Institute"/>
            <person name="Kuo A."/>
            <person name="Miyauchi S."/>
            <person name="Kiss E."/>
            <person name="Drula E."/>
            <person name="Kohler A."/>
            <person name="Sanchez-Garcia M."/>
            <person name="Andreopoulos B."/>
            <person name="Barry K.W."/>
            <person name="Bonito G."/>
            <person name="Buee M."/>
            <person name="Carver A."/>
            <person name="Chen C."/>
            <person name="Cichocki N."/>
            <person name="Clum A."/>
            <person name="Culley D."/>
            <person name="Crous P.W."/>
            <person name="Fauchery L."/>
            <person name="Girlanda M."/>
            <person name="Hayes R."/>
            <person name="Keri Z."/>
            <person name="LaButti K."/>
            <person name="Lipzen A."/>
            <person name="Lombard V."/>
            <person name="Magnuson J."/>
            <person name="Maillard F."/>
            <person name="Morin E."/>
            <person name="Murat C."/>
            <person name="Nolan M."/>
            <person name="Ohm R."/>
            <person name="Pangilinan J."/>
            <person name="Pereira M."/>
            <person name="Perotto S."/>
            <person name="Peter M."/>
            <person name="Riley R."/>
            <person name="Sitrit Y."/>
            <person name="Stielow B."/>
            <person name="Szollosi G."/>
            <person name="Zifcakova L."/>
            <person name="Stursova M."/>
            <person name="Spatafora J.W."/>
            <person name="Tedersoo L."/>
            <person name="Vaario L.-M."/>
            <person name="Yamada A."/>
            <person name="Yan M."/>
            <person name="Wang P."/>
            <person name="Xu J."/>
            <person name="Bruns T."/>
            <person name="Baldrian P."/>
            <person name="Vilgalys R."/>
            <person name="Henrissat B."/>
            <person name="Grigoriev I.V."/>
            <person name="Hibbett D."/>
            <person name="Nagy L.G."/>
            <person name="Martin F.M."/>
        </authorList>
    </citation>
    <scope>NUCLEOTIDE SEQUENCE</scope>
    <source>
        <strain evidence="1">Prilba</strain>
    </source>
</reference>
<dbReference type="OrthoDB" id="433955at2759"/>